<dbReference type="eggNOG" id="ENOG5032ZJK">
    <property type="taxonomic scope" value="Bacteria"/>
</dbReference>
<evidence type="ECO:0000313" key="1">
    <source>
        <dbReference type="EMBL" id="EEQ48203.1"/>
    </source>
</evidence>
<dbReference type="EMBL" id="ACLA01000021">
    <property type="protein sequence ID" value="EEQ48203.1"/>
    <property type="molecule type" value="Genomic_DNA"/>
</dbReference>
<sequence length="123" mass="14554">MMNTEKKRHLEMEVMETIIGIYCRGKHHADRCAAAAGEPALCPDCRRLLTYARSRITACPRMEVKSFCSACPVHCYSHEMREKVREVMRWSGPRMLLHHPLMTLHHMWIDYRSRHRGKKEQHP</sequence>
<dbReference type="NCBIfam" id="NF007714">
    <property type="entry name" value="PRK10410.1-2"/>
    <property type="match status" value="1"/>
</dbReference>
<dbReference type="Pfam" id="PF11756">
    <property type="entry name" value="YgbA_NO"/>
    <property type="match status" value="1"/>
</dbReference>
<dbReference type="STRING" id="638302.HMPREF0908_1540"/>
<proteinExistence type="predicted"/>
<keyword evidence="2" id="KW-1185">Reference proteome</keyword>
<dbReference type="InterPro" id="IPR020483">
    <property type="entry name" value="Uncharacterised_YgbA"/>
</dbReference>
<dbReference type="AlphaFoldDB" id="C4V4V6"/>
<name>C4V4V6_9FIRM</name>
<comment type="caution">
    <text evidence="1">The sequence shown here is derived from an EMBL/GenBank/DDBJ whole genome shotgun (WGS) entry which is preliminary data.</text>
</comment>
<reference evidence="1 2" key="1">
    <citation type="submission" date="2009-04" db="EMBL/GenBank/DDBJ databases">
        <authorList>
            <person name="Qin X."/>
            <person name="Bachman B."/>
            <person name="Battles P."/>
            <person name="Bell A."/>
            <person name="Bess C."/>
            <person name="Bickham C."/>
            <person name="Chaboub L."/>
            <person name="Chen D."/>
            <person name="Coyle M."/>
            <person name="Deiros D.R."/>
            <person name="Dinh H."/>
            <person name="Forbes L."/>
            <person name="Fowler G."/>
            <person name="Francisco L."/>
            <person name="Fu Q."/>
            <person name="Gubbala S."/>
            <person name="Hale W."/>
            <person name="Han Y."/>
            <person name="Hemphill L."/>
            <person name="Highlander S.K."/>
            <person name="Hirani K."/>
            <person name="Hogues M."/>
            <person name="Jackson L."/>
            <person name="Jakkamsetti A."/>
            <person name="Javaid M."/>
            <person name="Jiang H."/>
            <person name="Korchina V."/>
            <person name="Kovar C."/>
            <person name="Lara F."/>
            <person name="Lee S."/>
            <person name="Mata R."/>
            <person name="Mathew T."/>
            <person name="Moen C."/>
            <person name="Morales K."/>
            <person name="Munidasa M."/>
            <person name="Nazareth L."/>
            <person name="Ngo R."/>
            <person name="Nguyen L."/>
            <person name="Okwuonu G."/>
            <person name="Ongeri F."/>
            <person name="Patil S."/>
            <person name="Petrosino J."/>
            <person name="Pham C."/>
            <person name="Pham P."/>
            <person name="Pu L.-L."/>
            <person name="Puazo M."/>
            <person name="Raj R."/>
            <person name="Reid J."/>
            <person name="Rouhana J."/>
            <person name="Saada N."/>
            <person name="Shang Y."/>
            <person name="Simmons D."/>
            <person name="Thornton R."/>
            <person name="Warren J."/>
            <person name="Weissenberger G."/>
            <person name="Zhang J."/>
            <person name="Zhang L."/>
            <person name="Zhou C."/>
            <person name="Zhu D."/>
            <person name="Muzny D."/>
            <person name="Worley K."/>
            <person name="Gibbs R."/>
        </authorList>
    </citation>
    <scope>NUCLEOTIDE SEQUENCE [LARGE SCALE GENOMIC DNA]</scope>
    <source>
        <strain evidence="1 2">ATCC 43531</strain>
    </source>
</reference>
<organism evidence="1 2">
    <name type="scientific">Selenomonas flueggei ATCC 43531</name>
    <dbReference type="NCBI Taxonomy" id="638302"/>
    <lineage>
        <taxon>Bacteria</taxon>
        <taxon>Bacillati</taxon>
        <taxon>Bacillota</taxon>
        <taxon>Negativicutes</taxon>
        <taxon>Selenomonadales</taxon>
        <taxon>Selenomonadaceae</taxon>
        <taxon>Selenomonas</taxon>
    </lineage>
</organism>
<evidence type="ECO:0008006" key="3">
    <source>
        <dbReference type="Google" id="ProtNLM"/>
    </source>
</evidence>
<gene>
    <name evidence="1" type="ORF">HMPREF0908_1540</name>
</gene>
<dbReference type="Proteomes" id="UP000005309">
    <property type="component" value="Unassembled WGS sequence"/>
</dbReference>
<accession>C4V4V6</accession>
<dbReference type="HOGENOM" id="CLU_138593_0_0_9"/>
<protein>
    <recommendedName>
        <fullName evidence="3">Nitrous oxide-stimulated promoter</fullName>
    </recommendedName>
</protein>
<evidence type="ECO:0000313" key="2">
    <source>
        <dbReference type="Proteomes" id="UP000005309"/>
    </source>
</evidence>